<keyword evidence="1" id="KW-1133">Transmembrane helix</keyword>
<evidence type="ECO:0000313" key="2">
    <source>
        <dbReference type="EMBL" id="NEV95069.1"/>
    </source>
</evidence>
<protein>
    <submittedName>
        <fullName evidence="2">Uncharacterized protein</fullName>
    </submittedName>
</protein>
<comment type="caution">
    <text evidence="2">The sequence shown here is derived from an EMBL/GenBank/DDBJ whole genome shotgun (WGS) entry which is preliminary data.</text>
</comment>
<reference evidence="2 3" key="1">
    <citation type="submission" date="2020-02" db="EMBL/GenBank/DDBJ databases">
        <title>Flavobacteriaceae Psychroflexus bacterium YR1-1, complete genome.</title>
        <authorList>
            <person name="Li Y."/>
            <person name="Wu S."/>
        </authorList>
    </citation>
    <scope>NUCLEOTIDE SEQUENCE [LARGE SCALE GENOMIC DNA]</scope>
    <source>
        <strain evidence="2 3">YR1-1</strain>
    </source>
</reference>
<keyword evidence="1" id="KW-0472">Membrane</keyword>
<feature type="transmembrane region" description="Helical" evidence="1">
    <location>
        <begin position="134"/>
        <end position="153"/>
    </location>
</feature>
<proteinExistence type="predicted"/>
<sequence>MRKYPKSFSELIKKHNLINVKLTYDEFVYKAKNDVIFRNDFAFVSLFLDLQMLEKENMEFGINTPLKLIFIESDIAKKWNEFRKLTNLSIPDLKGKSNKHFIYILIIMIGSFSGLYFIFSYQDLSFFTMLHPEILNIGFIAIMIIIVGLDYFIEKLWPNNEKYEVPFYLNSDDVRGFITKVLTYNRTKIKNNFAELYQQRFEQFGAEKTHHNTA</sequence>
<dbReference type="RefSeq" id="WP_164005764.1">
    <property type="nucleotide sequence ID" value="NZ_JAAIKD010000015.1"/>
</dbReference>
<name>A0A6B3R316_9FLAO</name>
<dbReference type="Proteomes" id="UP000478505">
    <property type="component" value="Unassembled WGS sequence"/>
</dbReference>
<dbReference type="AlphaFoldDB" id="A0A6B3R316"/>
<keyword evidence="3" id="KW-1185">Reference proteome</keyword>
<accession>A0A6B3R316</accession>
<organism evidence="2 3">
    <name type="scientific">Psychroflexus aurantiacus</name>
    <dbReference type="NCBI Taxonomy" id="2709310"/>
    <lineage>
        <taxon>Bacteria</taxon>
        <taxon>Pseudomonadati</taxon>
        <taxon>Bacteroidota</taxon>
        <taxon>Flavobacteriia</taxon>
        <taxon>Flavobacteriales</taxon>
        <taxon>Flavobacteriaceae</taxon>
        <taxon>Psychroflexus</taxon>
    </lineage>
</organism>
<keyword evidence="1" id="KW-0812">Transmembrane</keyword>
<gene>
    <name evidence="2" type="ORF">G3567_13070</name>
</gene>
<evidence type="ECO:0000313" key="3">
    <source>
        <dbReference type="Proteomes" id="UP000478505"/>
    </source>
</evidence>
<dbReference type="EMBL" id="JAAIKD010000015">
    <property type="protein sequence ID" value="NEV95069.1"/>
    <property type="molecule type" value="Genomic_DNA"/>
</dbReference>
<feature type="transmembrane region" description="Helical" evidence="1">
    <location>
        <begin position="101"/>
        <end position="122"/>
    </location>
</feature>
<evidence type="ECO:0000256" key="1">
    <source>
        <dbReference type="SAM" id="Phobius"/>
    </source>
</evidence>